<name>A0A2M8WL92_9RHOB</name>
<organism evidence="3 4">
    <name type="scientific">Yoonia maricola</name>
    <dbReference type="NCBI Taxonomy" id="420999"/>
    <lineage>
        <taxon>Bacteria</taxon>
        <taxon>Pseudomonadati</taxon>
        <taxon>Pseudomonadota</taxon>
        <taxon>Alphaproteobacteria</taxon>
        <taxon>Rhodobacterales</taxon>
        <taxon>Paracoccaceae</taxon>
        <taxon>Yoonia</taxon>
    </lineage>
</organism>
<reference evidence="3 4" key="1">
    <citation type="submission" date="2017-11" db="EMBL/GenBank/DDBJ databases">
        <title>Genomic Encyclopedia of Archaeal and Bacterial Type Strains, Phase II (KMG-II): From Individual Species to Whole Genera.</title>
        <authorList>
            <person name="Goeker M."/>
        </authorList>
    </citation>
    <scope>NUCLEOTIDE SEQUENCE [LARGE SCALE GENOMIC DNA]</scope>
    <source>
        <strain evidence="3 4">DSM 29128</strain>
    </source>
</reference>
<dbReference type="InterPro" id="IPR025565">
    <property type="entry name" value="DUF4328"/>
</dbReference>
<dbReference type="Pfam" id="PF14219">
    <property type="entry name" value="DUF4328"/>
    <property type="match status" value="1"/>
</dbReference>
<feature type="transmembrane region" description="Helical" evidence="1">
    <location>
        <begin position="60"/>
        <end position="84"/>
    </location>
</feature>
<dbReference type="RefSeq" id="WP_168769057.1">
    <property type="nucleotide sequence ID" value="NZ_PGTY01000001.1"/>
</dbReference>
<gene>
    <name evidence="3" type="ORF">BC777_0524</name>
</gene>
<keyword evidence="1" id="KW-0472">Membrane</keyword>
<sequence>MTNDIFTDLTKPGRRAVWATGVFAALQVAFSLVHVYQNGVITRFLDGSADIGALEQSDTIVGYTAIAFMATLLIAIIINGRFIYLASRNAAAIHFDPDAIKPGWAVGWYFVPFANLWMPFTAMKQTWARLIPSEGGTPLLLPLWWFSWIGMNFYDGFTSNQSTPNALPDYIAYNQSVIISGFLWLIPSAFFITIIRRLAQAEHNPAEVFA</sequence>
<feature type="transmembrane region" description="Helical" evidence="1">
    <location>
        <begin position="135"/>
        <end position="154"/>
    </location>
</feature>
<comment type="caution">
    <text evidence="3">The sequence shown here is derived from an EMBL/GenBank/DDBJ whole genome shotgun (WGS) entry which is preliminary data.</text>
</comment>
<evidence type="ECO:0000256" key="1">
    <source>
        <dbReference type="SAM" id="Phobius"/>
    </source>
</evidence>
<dbReference type="Proteomes" id="UP000228531">
    <property type="component" value="Unassembled WGS sequence"/>
</dbReference>
<accession>A0A2M8WL92</accession>
<dbReference type="AlphaFoldDB" id="A0A2M8WL92"/>
<evidence type="ECO:0000259" key="2">
    <source>
        <dbReference type="Pfam" id="PF14219"/>
    </source>
</evidence>
<feature type="transmembrane region" description="Helical" evidence="1">
    <location>
        <begin position="174"/>
        <end position="195"/>
    </location>
</feature>
<proteinExistence type="predicted"/>
<feature type="transmembrane region" description="Helical" evidence="1">
    <location>
        <begin position="16"/>
        <end position="36"/>
    </location>
</feature>
<keyword evidence="4" id="KW-1185">Reference proteome</keyword>
<evidence type="ECO:0000313" key="3">
    <source>
        <dbReference type="EMBL" id="PJI91691.1"/>
    </source>
</evidence>
<keyword evidence="1" id="KW-1133">Transmembrane helix</keyword>
<dbReference type="EMBL" id="PGTY01000001">
    <property type="protein sequence ID" value="PJI91691.1"/>
    <property type="molecule type" value="Genomic_DNA"/>
</dbReference>
<feature type="domain" description="DUF4328" evidence="2">
    <location>
        <begin position="51"/>
        <end position="199"/>
    </location>
</feature>
<protein>
    <submittedName>
        <fullName evidence="3">Uncharacterized protein DUF4328</fullName>
    </submittedName>
</protein>
<evidence type="ECO:0000313" key="4">
    <source>
        <dbReference type="Proteomes" id="UP000228531"/>
    </source>
</evidence>
<keyword evidence="1" id="KW-0812">Transmembrane</keyword>